<dbReference type="STRING" id="224999.GCA_001485475_01278"/>
<dbReference type="Pfam" id="PF22010">
    <property type="entry name" value="OrtA"/>
    <property type="match status" value="1"/>
</dbReference>
<keyword evidence="2" id="KW-1185">Reference proteome</keyword>
<dbReference type="NCBIfam" id="NF040739">
    <property type="entry name" value="ornith_OrtA"/>
    <property type="match status" value="1"/>
</dbReference>
<name>A0A0U9HMG4_9FIRM</name>
<proteinExistence type="predicted"/>
<evidence type="ECO:0000313" key="2">
    <source>
        <dbReference type="Proteomes" id="UP000062160"/>
    </source>
</evidence>
<gene>
    <name evidence="1" type="ORF">TSYNT_7282</name>
</gene>
<protein>
    <recommendedName>
        <fullName evidence="3">2-amino-4-ketopentanoate thiolase</fullName>
    </recommendedName>
</protein>
<accession>A0A0U9HMG4</accession>
<dbReference type="EMBL" id="DF977001">
    <property type="protein sequence ID" value="GAQ25263.1"/>
    <property type="molecule type" value="Genomic_DNA"/>
</dbReference>
<dbReference type="InterPro" id="IPR047755">
    <property type="entry name" value="OrtA"/>
</dbReference>
<sequence>MISAKKGDWVQIHRIELKPSERSSNLPQDTQSVPLEVWQKGFATHDAIMGDEIEIETVIGRKAKGELVKVNPEYEHNFGKPVAELLTIGAELRKILGGEENE</sequence>
<organism evidence="1">
    <name type="scientific">Tepidanaerobacter syntrophicus</name>
    <dbReference type="NCBI Taxonomy" id="224999"/>
    <lineage>
        <taxon>Bacteria</taxon>
        <taxon>Bacillati</taxon>
        <taxon>Bacillota</taxon>
        <taxon>Clostridia</taxon>
        <taxon>Thermosediminibacterales</taxon>
        <taxon>Tepidanaerobacteraceae</taxon>
        <taxon>Tepidanaerobacter</taxon>
    </lineage>
</organism>
<dbReference type="AlphaFoldDB" id="A0A0U9HMG4"/>
<evidence type="ECO:0008006" key="3">
    <source>
        <dbReference type="Google" id="ProtNLM"/>
    </source>
</evidence>
<evidence type="ECO:0000313" key="1">
    <source>
        <dbReference type="EMBL" id="GAQ25263.1"/>
    </source>
</evidence>
<reference evidence="1" key="1">
    <citation type="journal article" date="2016" name="Genome Announc.">
        <title>Draft Genome Sequence of the Syntrophic Lactate-Degrading Bacterium Tepidanaerobacter syntrophicus JLT.</title>
        <authorList>
            <person name="Matsuura N."/>
            <person name="Ohashi A."/>
            <person name="Tourlousse D.M."/>
            <person name="Sekiguchi Y."/>
        </authorList>
    </citation>
    <scope>NUCLEOTIDE SEQUENCE [LARGE SCALE GENOMIC DNA]</scope>
    <source>
        <strain evidence="1">JL</strain>
    </source>
</reference>
<dbReference type="Proteomes" id="UP000062160">
    <property type="component" value="Unassembled WGS sequence"/>
</dbReference>